<feature type="domain" description="Protein-glutamine gamma-glutamyltransferase-like C-terminal" evidence="3">
    <location>
        <begin position="238"/>
        <end position="305"/>
    </location>
</feature>
<dbReference type="RefSeq" id="WP_170095211.1">
    <property type="nucleotide sequence ID" value="NZ_WOYG01000001.1"/>
</dbReference>
<dbReference type="EMBL" id="WOYG01000001">
    <property type="protein sequence ID" value="NLV11554.1"/>
    <property type="molecule type" value="Genomic_DNA"/>
</dbReference>
<reference evidence="4" key="1">
    <citation type="submission" date="2019-12" db="EMBL/GenBank/DDBJ databases">
        <title>Whole-genome sequence of Halomicrobium mukohataei pws1.</title>
        <authorList>
            <person name="Verma D.K."/>
            <person name="Gopal K."/>
            <person name="Prasad E.S."/>
        </authorList>
    </citation>
    <scope>NUCLEOTIDE SEQUENCE</scope>
    <source>
        <strain evidence="4">Pws1</strain>
    </source>
</reference>
<evidence type="ECO:0000313" key="4">
    <source>
        <dbReference type="EMBL" id="NLV11554.1"/>
    </source>
</evidence>
<evidence type="ECO:0000313" key="5">
    <source>
        <dbReference type="Proteomes" id="UP000608662"/>
    </source>
</evidence>
<dbReference type="Proteomes" id="UP000608662">
    <property type="component" value="Unassembled WGS sequence"/>
</dbReference>
<feature type="transmembrane region" description="Helical" evidence="2">
    <location>
        <begin position="116"/>
        <end position="136"/>
    </location>
</feature>
<evidence type="ECO:0000256" key="2">
    <source>
        <dbReference type="SAM" id="Phobius"/>
    </source>
</evidence>
<feature type="region of interest" description="Disordered" evidence="1">
    <location>
        <begin position="30"/>
        <end position="55"/>
    </location>
</feature>
<keyword evidence="2" id="KW-0472">Membrane</keyword>
<dbReference type="OrthoDB" id="242443at2157"/>
<protein>
    <submittedName>
        <fullName evidence="4">DUF4129 domain-containing protein</fullName>
    </submittedName>
</protein>
<accession>A0A847UIY2</accession>
<proteinExistence type="predicted"/>
<feature type="region of interest" description="Disordered" evidence="1">
    <location>
        <begin position="283"/>
        <end position="313"/>
    </location>
</feature>
<feature type="transmembrane region" description="Helical" evidence="2">
    <location>
        <begin position="77"/>
        <end position="95"/>
    </location>
</feature>
<feature type="transmembrane region" description="Helical" evidence="2">
    <location>
        <begin position="169"/>
        <end position="190"/>
    </location>
</feature>
<evidence type="ECO:0000259" key="3">
    <source>
        <dbReference type="Pfam" id="PF13559"/>
    </source>
</evidence>
<feature type="region of interest" description="Disordered" evidence="1">
    <location>
        <begin position="138"/>
        <end position="159"/>
    </location>
</feature>
<keyword evidence="2" id="KW-0812">Transmembrane</keyword>
<dbReference type="AlphaFoldDB" id="A0A847UIY2"/>
<keyword evidence="2" id="KW-1133">Transmembrane helix</keyword>
<feature type="region of interest" description="Disordered" evidence="1">
    <location>
        <begin position="197"/>
        <end position="228"/>
    </location>
</feature>
<sequence>MTVDRIGPVLVVVLGVLAISAAAAGLDNPETATAVGTGEGEGEGAGSSDGPGYTAEAMADTVAPNASSPFGNWVSPVLQFLLVGGTVAYLTWVGYRLWREGASAVPELLKHAVTTIVPAGVAWLVLFGSQVFTLSWGEPETDRSASGSPEHVEGGGSASAVAADTATDALPLVALVIGAVVLVAGLVVLASRLTPDADESTGSVADAPDPSREPDTVAASRASGRFEDADAEATNAVYRAWRELASEVEDADRRTQTPAEIAASARAAGFDRDAVATLTDRFREVRYGQRPPTSERETSARSALDRLRSEGDR</sequence>
<gene>
    <name evidence="4" type="ORF">GOC74_16620</name>
</gene>
<evidence type="ECO:0000256" key="1">
    <source>
        <dbReference type="SAM" id="MobiDB-lite"/>
    </source>
</evidence>
<name>A0A847UIY2_9EURY</name>
<dbReference type="InterPro" id="IPR025403">
    <property type="entry name" value="TgpA-like_C"/>
</dbReference>
<dbReference type="Pfam" id="PF13559">
    <property type="entry name" value="DUF4129"/>
    <property type="match status" value="1"/>
</dbReference>
<feature type="compositionally biased region" description="Gly residues" evidence="1">
    <location>
        <begin position="37"/>
        <end position="49"/>
    </location>
</feature>
<comment type="caution">
    <text evidence="4">The sequence shown here is derived from an EMBL/GenBank/DDBJ whole genome shotgun (WGS) entry which is preliminary data.</text>
</comment>
<organism evidence="4 5">
    <name type="scientific">Halomicrobium mukohataei</name>
    <dbReference type="NCBI Taxonomy" id="57705"/>
    <lineage>
        <taxon>Archaea</taxon>
        <taxon>Methanobacteriati</taxon>
        <taxon>Methanobacteriota</taxon>
        <taxon>Stenosarchaea group</taxon>
        <taxon>Halobacteria</taxon>
        <taxon>Halobacteriales</taxon>
        <taxon>Haloarculaceae</taxon>
        <taxon>Halomicrobium</taxon>
    </lineage>
</organism>